<sequence length="130" mass="14426">MALNEKATEVEALNSMENVHETASVVTFFMRLVCKKFYNFTSSFDSTCFALVEIRCTINFNNFNNVVGNGSWDGYLCQSGVAEVPASAFRLCCMMLRCDIGVEAKSAIVQVCSELKHAQSELKDNQTAEL</sequence>
<accession>A0ABR3KI92</accession>
<evidence type="ECO:0000313" key="2">
    <source>
        <dbReference type="Proteomes" id="UP001558632"/>
    </source>
</evidence>
<dbReference type="EMBL" id="JBEUSY010000288">
    <property type="protein sequence ID" value="KAL1238740.1"/>
    <property type="molecule type" value="Genomic_DNA"/>
</dbReference>
<gene>
    <name evidence="1" type="ORF">TSPI_02195</name>
</gene>
<keyword evidence="2" id="KW-1185">Reference proteome</keyword>
<evidence type="ECO:0000313" key="1">
    <source>
        <dbReference type="EMBL" id="KAL1238740.1"/>
    </source>
</evidence>
<reference evidence="1 2" key="1">
    <citation type="submission" date="2024-07" db="EMBL/GenBank/DDBJ databases">
        <title>Enhanced genomic and transcriptomic resources for Trichinella pseudospiralis and T. spiralis underpin the discovery of pronounced molecular differences between stages and species.</title>
        <authorList>
            <person name="Pasi K.K."/>
            <person name="La Rosa G."/>
            <person name="Gomez-Morales M.A."/>
            <person name="Tosini F."/>
            <person name="Sumanam S."/>
            <person name="Young N.D."/>
            <person name="Chang B.C."/>
            <person name="Robin G.B."/>
        </authorList>
    </citation>
    <scope>NUCLEOTIDE SEQUENCE [LARGE SCALE GENOMIC DNA]</scope>
    <source>
        <strain evidence="1">ISS534</strain>
    </source>
</reference>
<proteinExistence type="predicted"/>
<keyword evidence="1" id="KW-0413">Isomerase</keyword>
<dbReference type="GO" id="GO:0016853">
    <property type="term" value="F:isomerase activity"/>
    <property type="evidence" value="ECO:0007669"/>
    <property type="project" value="UniProtKB-KW"/>
</dbReference>
<organism evidence="1 2">
    <name type="scientific">Trichinella spiralis</name>
    <name type="common">Trichina worm</name>
    <dbReference type="NCBI Taxonomy" id="6334"/>
    <lineage>
        <taxon>Eukaryota</taxon>
        <taxon>Metazoa</taxon>
        <taxon>Ecdysozoa</taxon>
        <taxon>Nematoda</taxon>
        <taxon>Enoplea</taxon>
        <taxon>Dorylaimia</taxon>
        <taxon>Trichinellida</taxon>
        <taxon>Trichinellidae</taxon>
        <taxon>Trichinella</taxon>
    </lineage>
</organism>
<name>A0ABR3KI92_TRISP</name>
<protein>
    <submittedName>
        <fullName evidence="1">Glucose-6-phosphate isomerase</fullName>
    </submittedName>
</protein>
<comment type="caution">
    <text evidence="1">The sequence shown here is derived from an EMBL/GenBank/DDBJ whole genome shotgun (WGS) entry which is preliminary data.</text>
</comment>
<dbReference type="Proteomes" id="UP001558632">
    <property type="component" value="Unassembled WGS sequence"/>
</dbReference>